<evidence type="ECO:0000256" key="4">
    <source>
        <dbReference type="PIRSR" id="PIRSR015582-1"/>
    </source>
</evidence>
<feature type="binding site" evidence="4">
    <location>
        <position position="128"/>
    </location>
    <ligand>
        <name>substrate</name>
    </ligand>
</feature>
<feature type="domain" description="HpcH/HpaI aldolase/citrate lyase" evidence="6">
    <location>
        <begin position="15"/>
        <end position="223"/>
    </location>
</feature>
<evidence type="ECO:0000256" key="5">
    <source>
        <dbReference type="PIRSR" id="PIRSR015582-2"/>
    </source>
</evidence>
<dbReference type="GO" id="GO:0000287">
    <property type="term" value="F:magnesium ion binding"/>
    <property type="evidence" value="ECO:0007669"/>
    <property type="project" value="TreeGrafter"/>
</dbReference>
<dbReference type="AlphaFoldDB" id="A0A0U3UHC4"/>
<dbReference type="InterPro" id="IPR011206">
    <property type="entry name" value="Citrate_lyase_beta/mcl1/mcl2"/>
</dbReference>
<evidence type="ECO:0000256" key="2">
    <source>
        <dbReference type="ARBA" id="ARBA00022723"/>
    </source>
</evidence>
<dbReference type="PANTHER" id="PTHR32308">
    <property type="entry name" value="LYASE BETA SUBUNIT, PUTATIVE (AFU_ORTHOLOGUE AFUA_4G13030)-RELATED"/>
    <property type="match status" value="1"/>
</dbReference>
<dbReference type="InterPro" id="IPR005000">
    <property type="entry name" value="Aldolase/citrate-lyase_domain"/>
</dbReference>
<evidence type="ECO:0000259" key="6">
    <source>
        <dbReference type="Pfam" id="PF03328"/>
    </source>
</evidence>
<sequence>MSARNSLADACAAARTFLFVPGNRPERFEKASRSGADVVILDLEDSVPDAAKPAAREAIAREWERLAALDVPVALRVNAFGTEAGRDDLAWAGPLNPVAVVAPKAESVDALAAMHESLGGASLVPLVESAAGWQALPVLSGAPGVLRLAVGHIDFMADTGLQCDSDESELAPLRFAVAMATRMHRLAPAIDGVTVQIDDEERLRRDTRRAVRFGFGGKLCIHPRQVAIVHECLAPTEEELAWARRVVEADANARGAAVKLDGRMIDVPVVLQARRTLARATKERSR</sequence>
<accession>A0A0U3UHC4</accession>
<dbReference type="InterPro" id="IPR015813">
    <property type="entry name" value="Pyrv/PenolPyrv_kinase-like_dom"/>
</dbReference>
<dbReference type="Gene3D" id="3.20.20.60">
    <property type="entry name" value="Phosphoenolpyruvate-binding domains"/>
    <property type="match status" value="1"/>
</dbReference>
<proteinExistence type="predicted"/>
<dbReference type="Pfam" id="PF03328">
    <property type="entry name" value="HpcH_HpaI"/>
    <property type="match status" value="1"/>
</dbReference>
<feature type="binding site" evidence="4">
    <location>
        <position position="76"/>
    </location>
    <ligand>
        <name>substrate</name>
    </ligand>
</feature>
<dbReference type="PANTHER" id="PTHR32308:SF10">
    <property type="entry name" value="CITRATE LYASE SUBUNIT BETA"/>
    <property type="match status" value="1"/>
</dbReference>
<keyword evidence="3 5" id="KW-0460">Magnesium</keyword>
<dbReference type="InterPro" id="IPR040442">
    <property type="entry name" value="Pyrv_kinase-like_dom_sf"/>
</dbReference>
<name>A0A0U3UHC4_9BACT</name>
<reference evidence="7" key="1">
    <citation type="submission" date="2015-10" db="EMBL/GenBank/DDBJ databases">
        <title>Biosynthesis of SCL-MCL polyhydroxyalkanoates by metagenomic clones in Pseudomonas putida.</title>
        <authorList>
            <person name="Cheng J."/>
            <person name="Charles T.C."/>
        </authorList>
    </citation>
    <scope>NUCLEOTIDE SEQUENCE</scope>
</reference>
<dbReference type="GO" id="GO:0003824">
    <property type="term" value="F:catalytic activity"/>
    <property type="evidence" value="ECO:0007669"/>
    <property type="project" value="InterPro"/>
</dbReference>
<evidence type="ECO:0000256" key="1">
    <source>
        <dbReference type="ARBA" id="ARBA00001946"/>
    </source>
</evidence>
<dbReference type="PIRSF" id="PIRSF015582">
    <property type="entry name" value="Cit_lyase_B"/>
    <property type="match status" value="1"/>
</dbReference>
<keyword evidence="2 5" id="KW-0479">Metal-binding</keyword>
<feature type="binding site" evidence="5">
    <location>
        <position position="154"/>
    </location>
    <ligand>
        <name>Mg(2+)</name>
        <dbReference type="ChEBI" id="CHEBI:18420"/>
    </ligand>
</feature>
<organism evidence="7">
    <name type="scientific">uncultured bacterium 5</name>
    <dbReference type="NCBI Taxonomy" id="1748277"/>
    <lineage>
        <taxon>Bacteria</taxon>
        <taxon>environmental samples</taxon>
    </lineage>
</organism>
<evidence type="ECO:0000256" key="3">
    <source>
        <dbReference type="ARBA" id="ARBA00022842"/>
    </source>
</evidence>
<evidence type="ECO:0000313" key="7">
    <source>
        <dbReference type="EMBL" id="ALV86319.1"/>
    </source>
</evidence>
<dbReference type="GO" id="GO:0006107">
    <property type="term" value="P:oxaloacetate metabolic process"/>
    <property type="evidence" value="ECO:0007669"/>
    <property type="project" value="TreeGrafter"/>
</dbReference>
<dbReference type="EMBL" id="KT944257">
    <property type="protein sequence ID" value="ALV86319.1"/>
    <property type="molecule type" value="Genomic_DNA"/>
</dbReference>
<comment type="cofactor">
    <cofactor evidence="1">
        <name>Mg(2+)</name>
        <dbReference type="ChEBI" id="CHEBI:18420"/>
    </cofactor>
</comment>
<feature type="binding site" evidence="5">
    <location>
        <position position="128"/>
    </location>
    <ligand>
        <name>Mg(2+)</name>
        <dbReference type="ChEBI" id="CHEBI:18420"/>
    </ligand>
</feature>
<protein>
    <recommendedName>
        <fullName evidence="6">HpcH/HpaI aldolase/citrate lyase domain-containing protein</fullName>
    </recommendedName>
</protein>
<dbReference type="SUPFAM" id="SSF51621">
    <property type="entry name" value="Phosphoenolpyruvate/pyruvate domain"/>
    <property type="match status" value="1"/>
</dbReference>